<dbReference type="PANTHER" id="PTHR15840:SF10">
    <property type="entry name" value="EKC_KEOPS COMPLEX SUBUNIT TPRKB"/>
    <property type="match status" value="1"/>
</dbReference>
<keyword evidence="3" id="KW-0819">tRNA processing</keyword>
<evidence type="ECO:0000256" key="5">
    <source>
        <dbReference type="RuleBase" id="RU004398"/>
    </source>
</evidence>
<dbReference type="PANTHER" id="PTHR15840">
    <property type="entry name" value="CGI-121 FAMILY MEMBER"/>
    <property type="match status" value="1"/>
</dbReference>
<keyword evidence="4 5" id="KW-0539">Nucleus</keyword>
<dbReference type="GO" id="GO:0005634">
    <property type="term" value="C:nucleus"/>
    <property type="evidence" value="ECO:0007669"/>
    <property type="project" value="UniProtKB-SubCell"/>
</dbReference>
<evidence type="ECO:0000256" key="4">
    <source>
        <dbReference type="ARBA" id="ARBA00023242"/>
    </source>
</evidence>
<accession>A0A803JHB6</accession>
<evidence type="ECO:0000256" key="1">
    <source>
        <dbReference type="ARBA" id="ARBA00004123"/>
    </source>
</evidence>
<feature type="signal peptide" evidence="6">
    <location>
        <begin position="1"/>
        <end position="20"/>
    </location>
</feature>
<dbReference type="InterPro" id="IPR013926">
    <property type="entry name" value="CGI121/TPRKB"/>
</dbReference>
<organism evidence="7">
    <name type="scientific">Xenopus tropicalis</name>
    <name type="common">Western clawed frog</name>
    <name type="synonym">Silurana tropicalis</name>
    <dbReference type="NCBI Taxonomy" id="8364"/>
    <lineage>
        <taxon>Eukaryota</taxon>
        <taxon>Metazoa</taxon>
        <taxon>Chordata</taxon>
        <taxon>Craniata</taxon>
        <taxon>Vertebrata</taxon>
        <taxon>Euteleostomi</taxon>
        <taxon>Amphibia</taxon>
        <taxon>Batrachia</taxon>
        <taxon>Anura</taxon>
        <taxon>Pipoidea</taxon>
        <taxon>Pipidae</taxon>
        <taxon>Xenopodinae</taxon>
        <taxon>Xenopus</taxon>
        <taxon>Silurana</taxon>
    </lineage>
</organism>
<dbReference type="InParanoid" id="A0A803JHB6"/>
<dbReference type="Xenbase" id="XB-GENE-5749722">
    <property type="gene designation" value="tprkb"/>
</dbReference>
<dbReference type="Gene3D" id="3.30.2380.10">
    <property type="entry name" value="CGI121/TPRKB"/>
    <property type="match status" value="1"/>
</dbReference>
<dbReference type="FunCoup" id="A0A803JHB6">
    <property type="interactions" value="1747"/>
</dbReference>
<reference evidence="7" key="2">
    <citation type="submission" date="2021-03" db="UniProtKB">
        <authorList>
            <consortium name="Ensembl"/>
        </authorList>
    </citation>
    <scope>IDENTIFICATION</scope>
</reference>
<comment type="subcellular location">
    <subcellularLocation>
        <location evidence="1">Nucleus</location>
    </subcellularLocation>
</comment>
<dbReference type="Pfam" id="PF08617">
    <property type="entry name" value="CGI-121"/>
    <property type="match status" value="1"/>
</dbReference>
<proteinExistence type="inferred from homology"/>
<dbReference type="GO" id="GO:0008033">
    <property type="term" value="P:tRNA processing"/>
    <property type="evidence" value="ECO:0007669"/>
    <property type="project" value="UniProtKB-KW"/>
</dbReference>
<feature type="chain" id="PRO_5031421179" evidence="6">
    <location>
        <begin position="21"/>
        <end position="208"/>
    </location>
</feature>
<dbReference type="GeneTree" id="ENSGT00390000012942"/>
<comment type="similarity">
    <text evidence="2 5">Belongs to the CGI121/TPRKB family.</text>
</comment>
<gene>
    <name evidence="7" type="primary">tprkb</name>
</gene>
<dbReference type="SUPFAM" id="SSF143870">
    <property type="entry name" value="PF0523-like"/>
    <property type="match status" value="1"/>
</dbReference>
<dbReference type="Bgee" id="ENSXETG00000023300">
    <property type="expression patterns" value="Expressed in egg cell and 13 other cell types or tissues"/>
</dbReference>
<reference evidence="7" key="1">
    <citation type="journal article" date="2010" name="Science">
        <title>The genome of the Western clawed frog Xenopus tropicalis.</title>
        <authorList>
            <person name="Hellsten U."/>
            <person name="Harland R.M."/>
            <person name="Gilchrist M.J."/>
            <person name="Hendrix D."/>
            <person name="Jurka J."/>
            <person name="Kapitonov V."/>
            <person name="Ovcharenko I."/>
            <person name="Putnam N.H."/>
            <person name="Shu S."/>
            <person name="Taher L."/>
            <person name="Blitz I.L."/>
            <person name="Blumberg B."/>
            <person name="Dichmann D.S."/>
            <person name="Dubchak I."/>
            <person name="Amaya E."/>
            <person name="Detter J.C."/>
            <person name="Fletcher R."/>
            <person name="Gerhard D.S."/>
            <person name="Goodstein D."/>
            <person name="Graves T."/>
            <person name="Grigoriev I.V."/>
            <person name="Grimwood J."/>
            <person name="Kawashima T."/>
            <person name="Lindquist E."/>
            <person name="Lucas S.M."/>
            <person name="Mead P.E."/>
            <person name="Mitros T."/>
            <person name="Ogino H."/>
            <person name="Ohta Y."/>
            <person name="Poliakov A.V."/>
            <person name="Pollet N."/>
            <person name="Robert J."/>
            <person name="Salamov A."/>
            <person name="Sater A.K."/>
            <person name="Schmutz J."/>
            <person name="Terry A."/>
            <person name="Vize P.D."/>
            <person name="Warren W.C."/>
            <person name="Wells D."/>
            <person name="Wills A."/>
            <person name="Wilson R.K."/>
            <person name="Zimmerman L.B."/>
            <person name="Zorn A.M."/>
            <person name="Grainger R."/>
            <person name="Grammer T."/>
            <person name="Khokha M.K."/>
            <person name="Richardson P.M."/>
            <person name="Rokhsar D.S."/>
        </authorList>
    </citation>
    <scope>NUCLEOTIDE SEQUENCE [LARGE SCALE GENOMIC DNA]</scope>
    <source>
        <strain evidence="7">Nigerian</strain>
    </source>
</reference>
<dbReference type="AlphaFoldDB" id="A0A803JHB6"/>
<sequence length="208" mass="23400">MATDILLFFFSLCRTNHCHCLTMTETYKLELFPDWKATLLLFKNVQNSADLRRKAIDGSVDGTLLNPAMIVDPFQILVAVNKAIHLQMLGKMKTRTLNSEILFNLSPTNNISEAFKKFGLADNDSGVLVVLTEDGTKKSQEIISQIDGEQVPITALTEFTDIKKVKKVQETHRHKQPPMLEYVNKEVVEVCHGILVQKSSSSEARSLH</sequence>
<dbReference type="InterPro" id="IPR036504">
    <property type="entry name" value="CGI121/TPRKB_sf"/>
</dbReference>
<name>A0A803JHB6_XENTR</name>
<dbReference type="Ensembl" id="ENSXETT00000110014">
    <property type="protein sequence ID" value="ENSXETP00000107291"/>
    <property type="gene ID" value="ENSXETG00000023300"/>
</dbReference>
<keyword evidence="6" id="KW-0732">Signal</keyword>
<evidence type="ECO:0000256" key="3">
    <source>
        <dbReference type="ARBA" id="ARBA00022694"/>
    </source>
</evidence>
<evidence type="ECO:0000256" key="6">
    <source>
        <dbReference type="SAM" id="SignalP"/>
    </source>
</evidence>
<evidence type="ECO:0000313" key="7">
    <source>
        <dbReference type="Ensembl" id="ENSXETP00000107291"/>
    </source>
</evidence>
<evidence type="ECO:0000256" key="2">
    <source>
        <dbReference type="ARBA" id="ARBA00005546"/>
    </source>
</evidence>
<protein>
    <submittedName>
        <fullName evidence="7">TP53RK-binding protein</fullName>
    </submittedName>
</protein>